<reference evidence="1 2" key="1">
    <citation type="submission" date="2016-08" db="EMBL/GenBank/DDBJ databases">
        <title>Genome sequence of Clavibacter michiganensis subsp. michiganensis strain CASJ007.</title>
        <authorList>
            <person name="Thapa S.P."/>
            <person name="Coaker G."/>
        </authorList>
    </citation>
    <scope>NUCLEOTIDE SEQUENCE [LARGE SCALE GENOMIC DNA]</scope>
    <source>
        <strain evidence="1">CASJ007</strain>
    </source>
</reference>
<accession>A0A251XK97</accession>
<dbReference type="Proteomes" id="UP000195062">
    <property type="component" value="Unassembled WGS sequence"/>
</dbReference>
<protein>
    <submittedName>
        <fullName evidence="1">Uncharacterized protein</fullName>
    </submittedName>
</protein>
<sequence>MRNGAMKSRPWVCSLALTLGWPTAGRGEAGPAAGRPGWVVLLSSRVDSFVVSLGRGCGAAHGRRPRGRSGAAGVARYRGLGLASSASICRMKASRPTPASCRPRNTFCTFSAKYVWKSEPDPVKYATGSYSICAAASA</sequence>
<proteinExistence type="predicted"/>
<organism evidence="1 2">
    <name type="scientific">Clavibacter michiganensis subsp. michiganensis</name>
    <dbReference type="NCBI Taxonomy" id="33013"/>
    <lineage>
        <taxon>Bacteria</taxon>
        <taxon>Bacillati</taxon>
        <taxon>Actinomycetota</taxon>
        <taxon>Actinomycetes</taxon>
        <taxon>Micrococcales</taxon>
        <taxon>Microbacteriaceae</taxon>
        <taxon>Clavibacter</taxon>
    </lineage>
</organism>
<name>A0A251XK97_CLAMM</name>
<comment type="caution">
    <text evidence="1">The sequence shown here is derived from an EMBL/GenBank/DDBJ whole genome shotgun (WGS) entry which is preliminary data.</text>
</comment>
<keyword evidence="2" id="KW-1185">Reference proteome</keyword>
<evidence type="ECO:0000313" key="1">
    <source>
        <dbReference type="EMBL" id="OUE03770.1"/>
    </source>
</evidence>
<gene>
    <name evidence="1" type="ORF">CMMCAS07_02390</name>
</gene>
<evidence type="ECO:0000313" key="2">
    <source>
        <dbReference type="Proteomes" id="UP000195062"/>
    </source>
</evidence>
<dbReference type="EMBL" id="MDHH01000001">
    <property type="protein sequence ID" value="OUE03770.1"/>
    <property type="molecule type" value="Genomic_DNA"/>
</dbReference>
<dbReference type="AlphaFoldDB" id="A0A251XK97"/>